<dbReference type="Proteomes" id="UP000186817">
    <property type="component" value="Unassembled WGS sequence"/>
</dbReference>
<accession>A0A1Q8ZK07</accession>
<evidence type="ECO:0000313" key="2">
    <source>
        <dbReference type="EMBL" id="OLP32787.1"/>
    </source>
</evidence>
<name>A0A1Q8ZK07_SYMMI</name>
<keyword evidence="3" id="KW-1185">Reference proteome</keyword>
<sequence length="29" mass="2923">VAASELPLSSKIPGSGGWDSGQKCALHKV</sequence>
<comment type="caution">
    <text evidence="2">The sequence shown here is derived from an EMBL/GenBank/DDBJ whole genome shotgun (WGS) entry which is preliminary data.</text>
</comment>
<evidence type="ECO:0000256" key="1">
    <source>
        <dbReference type="SAM" id="MobiDB-lite"/>
    </source>
</evidence>
<dbReference type="EMBL" id="LSRX01009133">
    <property type="protein sequence ID" value="OLP32787.1"/>
    <property type="molecule type" value="Genomic_DNA"/>
</dbReference>
<gene>
    <name evidence="2" type="ORF">AK812_SmicGene48874</name>
</gene>
<proteinExistence type="predicted"/>
<reference evidence="2 3" key="1">
    <citation type="submission" date="2016-02" db="EMBL/GenBank/DDBJ databases">
        <title>Genome analysis of coral dinoflagellate symbionts highlights evolutionary adaptations to a symbiotic lifestyle.</title>
        <authorList>
            <person name="Aranda M."/>
            <person name="Li Y."/>
            <person name="Liew Y.J."/>
            <person name="Baumgarten S."/>
            <person name="Simakov O."/>
            <person name="Wilson M."/>
            <person name="Piel J."/>
            <person name="Ashoor H."/>
            <person name="Bougouffa S."/>
            <person name="Bajic V.B."/>
            <person name="Ryu T."/>
            <person name="Ravasi T."/>
            <person name="Bayer T."/>
            <person name="Micklem G."/>
            <person name="Kim H."/>
            <person name="Bhak J."/>
            <person name="Lajeunesse T.C."/>
            <person name="Voolstra C.R."/>
        </authorList>
    </citation>
    <scope>NUCLEOTIDE SEQUENCE [LARGE SCALE GENOMIC DNA]</scope>
    <source>
        <strain evidence="2 3">CCMP2467</strain>
    </source>
</reference>
<dbReference type="AlphaFoldDB" id="A0A1Q8ZK07"/>
<organism evidence="2 3">
    <name type="scientific">Symbiodinium microadriaticum</name>
    <name type="common">Dinoflagellate</name>
    <name type="synonym">Zooxanthella microadriatica</name>
    <dbReference type="NCBI Taxonomy" id="2951"/>
    <lineage>
        <taxon>Eukaryota</taxon>
        <taxon>Sar</taxon>
        <taxon>Alveolata</taxon>
        <taxon>Dinophyceae</taxon>
        <taxon>Suessiales</taxon>
        <taxon>Symbiodiniaceae</taxon>
        <taxon>Symbiodinium</taxon>
    </lineage>
</organism>
<evidence type="ECO:0000313" key="3">
    <source>
        <dbReference type="Proteomes" id="UP000186817"/>
    </source>
</evidence>
<feature type="non-terminal residue" evidence="2">
    <location>
        <position position="1"/>
    </location>
</feature>
<feature type="region of interest" description="Disordered" evidence="1">
    <location>
        <begin position="1"/>
        <end position="29"/>
    </location>
</feature>
<protein>
    <submittedName>
        <fullName evidence="2">Uncharacterized protein</fullName>
    </submittedName>
</protein>